<feature type="domain" description="4Fe-4S ferredoxin-type" evidence="5">
    <location>
        <begin position="79"/>
        <end position="108"/>
    </location>
</feature>
<keyword evidence="2" id="KW-0479">Metal-binding</keyword>
<dbReference type="GO" id="GO:0046872">
    <property type="term" value="F:metal ion binding"/>
    <property type="evidence" value="ECO:0007669"/>
    <property type="project" value="UniProtKB-KW"/>
</dbReference>
<organism evidence="6 7">
    <name type="scientific">Aeromonas media</name>
    <dbReference type="NCBI Taxonomy" id="651"/>
    <lineage>
        <taxon>Bacteria</taxon>
        <taxon>Pseudomonadati</taxon>
        <taxon>Pseudomonadota</taxon>
        <taxon>Gammaproteobacteria</taxon>
        <taxon>Aeromonadales</taxon>
        <taxon>Aeromonadaceae</taxon>
        <taxon>Aeromonas</taxon>
    </lineage>
</organism>
<dbReference type="PANTHER" id="PTHR43687">
    <property type="entry name" value="ADENYLYLSULFATE REDUCTASE, BETA SUBUNIT"/>
    <property type="match status" value="1"/>
</dbReference>
<sequence>MVTRQDPDDTPTNASRRGLFRALGRGVQGAIVQEYGRLVNANRPLGAVEETLFQRLCNHCGNCVSACPQQVLVMTDTGPVMDLTLDYCTLCTDCITACPSKALNRLAQLDTGWRPKISNSCNARAMGNCEECADDCPIGVITIEPDKLPMISDACHGCGACVSSCYIGALMMTPAEVFQRTL</sequence>
<accession>A0AAW5RVD2</accession>
<gene>
    <name evidence="6" type="ORF">LZT28_20020</name>
</gene>
<dbReference type="PROSITE" id="PS51379">
    <property type="entry name" value="4FE4S_FER_2"/>
    <property type="match status" value="3"/>
</dbReference>
<reference evidence="6" key="1">
    <citation type="submission" date="2022-01" db="EMBL/GenBank/DDBJ databases">
        <title>Comparison of Fish pathogen Aeromonas spp.</title>
        <authorList>
            <person name="Dubey S."/>
            <person name="Sorum H."/>
            <person name="Munangandu H.M."/>
        </authorList>
    </citation>
    <scope>NUCLEOTIDE SEQUENCE</scope>
    <source>
        <strain evidence="6">SD/21-15</strain>
    </source>
</reference>
<dbReference type="GO" id="GO:0051539">
    <property type="term" value="F:4 iron, 4 sulfur cluster binding"/>
    <property type="evidence" value="ECO:0007669"/>
    <property type="project" value="UniProtKB-KW"/>
</dbReference>
<dbReference type="Pfam" id="PF12800">
    <property type="entry name" value="Fer4_4"/>
    <property type="match status" value="1"/>
</dbReference>
<dbReference type="InterPro" id="IPR017896">
    <property type="entry name" value="4Fe4S_Fe-S-bd"/>
</dbReference>
<evidence type="ECO:0000256" key="1">
    <source>
        <dbReference type="ARBA" id="ARBA00022485"/>
    </source>
</evidence>
<proteinExistence type="predicted"/>
<dbReference type="AlphaFoldDB" id="A0AAW5RVD2"/>
<dbReference type="Pfam" id="PF12838">
    <property type="entry name" value="Fer4_7"/>
    <property type="match status" value="1"/>
</dbReference>
<keyword evidence="3" id="KW-0408">Iron</keyword>
<comment type="caution">
    <text evidence="6">The sequence shown here is derived from an EMBL/GenBank/DDBJ whole genome shotgun (WGS) entry which is preliminary data.</text>
</comment>
<dbReference type="InterPro" id="IPR017900">
    <property type="entry name" value="4Fe4S_Fe_S_CS"/>
</dbReference>
<dbReference type="Gene3D" id="3.30.70.20">
    <property type="match status" value="2"/>
</dbReference>
<dbReference type="Proteomes" id="UP001208651">
    <property type="component" value="Unassembled WGS sequence"/>
</dbReference>
<dbReference type="InterPro" id="IPR050572">
    <property type="entry name" value="Fe-S_Ferredoxin"/>
</dbReference>
<dbReference type="PROSITE" id="PS00198">
    <property type="entry name" value="4FE4S_FER_1"/>
    <property type="match status" value="1"/>
</dbReference>
<evidence type="ECO:0000259" key="5">
    <source>
        <dbReference type="PROSITE" id="PS51379"/>
    </source>
</evidence>
<evidence type="ECO:0000313" key="6">
    <source>
        <dbReference type="EMBL" id="MCV3290489.1"/>
    </source>
</evidence>
<dbReference type="EMBL" id="JAJVCY010000058">
    <property type="protein sequence ID" value="MCV3290489.1"/>
    <property type="molecule type" value="Genomic_DNA"/>
</dbReference>
<feature type="domain" description="4Fe-4S ferredoxin-type" evidence="5">
    <location>
        <begin position="146"/>
        <end position="175"/>
    </location>
</feature>
<protein>
    <submittedName>
        <fullName evidence="6">4Fe-4S binding protein</fullName>
    </submittedName>
</protein>
<evidence type="ECO:0000256" key="3">
    <source>
        <dbReference type="ARBA" id="ARBA00023004"/>
    </source>
</evidence>
<dbReference type="SUPFAM" id="SSF54862">
    <property type="entry name" value="4Fe-4S ferredoxins"/>
    <property type="match status" value="1"/>
</dbReference>
<dbReference type="RefSeq" id="WP_263686182.1">
    <property type="nucleotide sequence ID" value="NZ_JAJVCY010000058.1"/>
</dbReference>
<keyword evidence="4" id="KW-0411">Iron-sulfur</keyword>
<feature type="domain" description="4Fe-4S ferredoxin-type" evidence="5">
    <location>
        <begin position="48"/>
        <end position="77"/>
    </location>
</feature>
<evidence type="ECO:0000256" key="2">
    <source>
        <dbReference type="ARBA" id="ARBA00022723"/>
    </source>
</evidence>
<evidence type="ECO:0000313" key="7">
    <source>
        <dbReference type="Proteomes" id="UP001208651"/>
    </source>
</evidence>
<name>A0AAW5RVD2_AERME</name>
<keyword evidence="1" id="KW-0004">4Fe-4S</keyword>
<dbReference type="PANTHER" id="PTHR43687:SF1">
    <property type="entry name" value="FERREDOXIN III"/>
    <property type="match status" value="1"/>
</dbReference>
<evidence type="ECO:0000256" key="4">
    <source>
        <dbReference type="ARBA" id="ARBA00023014"/>
    </source>
</evidence>